<keyword evidence="12" id="KW-0325">Glycoprotein</keyword>
<dbReference type="NCBIfam" id="TIGR04126">
    <property type="entry name" value="PGF_CTERM"/>
    <property type="match status" value="1"/>
</dbReference>
<comment type="similarity">
    <text evidence="3">Belongs to the halobacterial S-layer protein family.</text>
</comment>
<gene>
    <name evidence="17" type="ORF">ACFSBX_00995</name>
</gene>
<evidence type="ECO:0000256" key="1">
    <source>
        <dbReference type="ARBA" id="ARBA00004236"/>
    </source>
</evidence>
<keyword evidence="9" id="KW-0732">Signal</keyword>
<evidence type="ECO:0000256" key="2">
    <source>
        <dbReference type="ARBA" id="ARBA00004237"/>
    </source>
</evidence>
<name>A0ABD6CIQ5_9EURY</name>
<dbReference type="EMBL" id="JBHUDK010000002">
    <property type="protein sequence ID" value="MFD1597542.1"/>
    <property type="molecule type" value="Genomic_DNA"/>
</dbReference>
<comment type="caution">
    <text evidence="17">The sequence shown here is derived from an EMBL/GenBank/DDBJ whole genome shotgun (WGS) entry which is preliminary data.</text>
</comment>
<evidence type="ECO:0000256" key="7">
    <source>
        <dbReference type="ARBA" id="ARBA00022601"/>
    </source>
</evidence>
<keyword evidence="8 14" id="KW-0812">Transmembrane</keyword>
<keyword evidence="5" id="KW-0134">Cell wall</keyword>
<evidence type="ECO:0000256" key="13">
    <source>
        <dbReference type="SAM" id="MobiDB-lite"/>
    </source>
</evidence>
<evidence type="ECO:0000256" key="10">
    <source>
        <dbReference type="ARBA" id="ARBA00022989"/>
    </source>
</evidence>
<feature type="domain" description="PGF-CTERM archaeal protein-sorting signal" evidence="15">
    <location>
        <begin position="927"/>
        <end position="949"/>
    </location>
</feature>
<accession>A0ABD6CIQ5</accession>
<organism evidence="17 18">
    <name type="scientific">Halobellus rarus</name>
    <dbReference type="NCBI Taxonomy" id="1126237"/>
    <lineage>
        <taxon>Archaea</taxon>
        <taxon>Methanobacteriati</taxon>
        <taxon>Methanobacteriota</taxon>
        <taxon>Stenosarchaea group</taxon>
        <taxon>Halobacteria</taxon>
        <taxon>Halobacteriales</taxon>
        <taxon>Haloferacaceae</taxon>
        <taxon>Halobellus</taxon>
    </lineage>
</organism>
<dbReference type="GO" id="GO:0005886">
    <property type="term" value="C:plasma membrane"/>
    <property type="evidence" value="ECO:0007669"/>
    <property type="project" value="UniProtKB-SubCell"/>
</dbReference>
<evidence type="ECO:0000256" key="8">
    <source>
        <dbReference type="ARBA" id="ARBA00022692"/>
    </source>
</evidence>
<evidence type="ECO:0000256" key="3">
    <source>
        <dbReference type="ARBA" id="ARBA00009327"/>
    </source>
</evidence>
<feature type="region of interest" description="Disordered" evidence="13">
    <location>
        <begin position="92"/>
        <end position="118"/>
    </location>
</feature>
<comment type="subcellular location">
    <subcellularLocation>
        <location evidence="1">Cell membrane</location>
    </subcellularLocation>
    <subcellularLocation>
        <location evidence="2">Secreted</location>
        <location evidence="2">Cell wall</location>
        <location evidence="2">S-layer</location>
    </subcellularLocation>
</comment>
<keyword evidence="11 14" id="KW-0472">Membrane</keyword>
<reference evidence="17 18" key="1">
    <citation type="journal article" date="2019" name="Int. J. Syst. Evol. Microbiol.">
        <title>The Global Catalogue of Microorganisms (GCM) 10K type strain sequencing project: providing services to taxonomists for standard genome sequencing and annotation.</title>
        <authorList>
            <consortium name="The Broad Institute Genomics Platform"/>
            <consortium name="The Broad Institute Genome Sequencing Center for Infectious Disease"/>
            <person name="Wu L."/>
            <person name="Ma J."/>
        </authorList>
    </citation>
    <scope>NUCLEOTIDE SEQUENCE [LARGE SCALE GENOMIC DNA]</scope>
    <source>
        <strain evidence="17 18">CGMCC 1.12121</strain>
    </source>
</reference>
<feature type="compositionally biased region" description="Acidic residues" evidence="13">
    <location>
        <begin position="879"/>
        <end position="921"/>
    </location>
</feature>
<dbReference type="Pfam" id="PF18204">
    <property type="entry name" value="PGF-CTERM"/>
    <property type="match status" value="1"/>
</dbReference>
<keyword evidence="6" id="KW-0964">Secreted</keyword>
<dbReference type="InterPro" id="IPR057149">
    <property type="entry name" value="DUF7827"/>
</dbReference>
<keyword evidence="10 14" id="KW-1133">Transmembrane helix</keyword>
<proteinExistence type="inferred from homology"/>
<evidence type="ECO:0000256" key="5">
    <source>
        <dbReference type="ARBA" id="ARBA00022512"/>
    </source>
</evidence>
<evidence type="ECO:0000259" key="15">
    <source>
        <dbReference type="Pfam" id="PF18204"/>
    </source>
</evidence>
<keyword evidence="7" id="KW-0701">S-layer</keyword>
<dbReference type="RefSeq" id="WP_256421582.1">
    <property type="nucleotide sequence ID" value="NZ_JANHDI010000008.1"/>
</dbReference>
<dbReference type="InterPro" id="IPR026371">
    <property type="entry name" value="PGF_CTERM"/>
</dbReference>
<feature type="transmembrane region" description="Helical" evidence="14">
    <location>
        <begin position="929"/>
        <end position="947"/>
    </location>
</feature>
<evidence type="ECO:0000256" key="9">
    <source>
        <dbReference type="ARBA" id="ARBA00022729"/>
    </source>
</evidence>
<feature type="compositionally biased region" description="Polar residues" evidence="13">
    <location>
        <begin position="93"/>
        <end position="114"/>
    </location>
</feature>
<dbReference type="GO" id="GO:0030115">
    <property type="term" value="C:S-layer"/>
    <property type="evidence" value="ECO:0007669"/>
    <property type="project" value="UniProtKB-SubCell"/>
</dbReference>
<evidence type="ECO:0000313" key="18">
    <source>
        <dbReference type="Proteomes" id="UP001597085"/>
    </source>
</evidence>
<evidence type="ECO:0000259" key="16">
    <source>
        <dbReference type="Pfam" id="PF25162"/>
    </source>
</evidence>
<sequence length="950" mass="100872">MTERNYTRKARALFLAALMVFSVFAGTVAFAGTTAASVDSLDNASATDVDAYSASAEQEVTFDVGVADGEEDTFTIDVSTVDDITLNDVAGVESSNPDEVSVSASTDGDTAEITTTDENDDGVSEATITVTLDVDTDGVAHTVDIGAYTVNEDGGAATADTNTFSVIPPDGDQTLDSGSTFWAGQELALGTGAELSANDELQVREWDTSGDTNRIGGLEEEFSLDGDGVATLDTGDYDDGEYIIVDADNSNNAVEFTDGFASATSTTAADYGGYTFEITTQNLDVEIDEDSVTDDGENAVTEIDVDSNRANYELNVSANGDLDVSELSDIFVANGDYQLEDDNANDDDDEITITLDGTTAEGDGQEISFEGIDAGEYDFTFSVPDSTAESSDTVEVTEQDIDSAFSQGVSSDTAGDIAEFTVELEDTDEIYVQFGDEDVGFIDVLWLEDDDDDGEVTFEVNTRTLGSPGADTAEVYHSEDDNIESEVHGDDTDATFWDEDTDSELGDGTFGDYLEELDLIDDVDDDPRTQLTRPLQPADYELMAAANGEFIVNSDGDTEAEREIDSALFELTAPSLDGITTHVAPEDNADADDELEDLLDAATAREEIAEDDRLIIQVEASGLYGAIVHANGGDFSVLEDGTTLASLGVLTGEDTDEQDWTGEGISFDVEADDATGNQEATSLDLENNNAGDGYVLYDEENGQFFVVVDTTGDAFTQDVGDGDEFDVTMEYETDSNDRYEFIDDAEAPYEGGAGGDIGDEAYPYFQTGSSEELTSTVEIVEQSVTFDNVNNGVLEVEAGEEATISGMTNIAPGSDAEIRVSSTDADPSFRSTSDVDIEDDGFFEATFDFSEQSEGDLADTTFRVGGSSVDTIDTELVDAVSEETDTPEPDTDTPEPDTDTPEPDTDTPEPDTPEPDTDTPTETDTGTPGFGVVVALTALIAAALLAVRRD</sequence>
<dbReference type="InterPro" id="IPR026452">
    <property type="entry name" value="Surf_glycop_sig_pep"/>
</dbReference>
<dbReference type="NCBIfam" id="TIGR04207">
    <property type="entry name" value="halo_sig_pep"/>
    <property type="match status" value="1"/>
</dbReference>
<keyword evidence="4" id="KW-1003">Cell membrane</keyword>
<evidence type="ECO:0000256" key="4">
    <source>
        <dbReference type="ARBA" id="ARBA00022475"/>
    </source>
</evidence>
<evidence type="ECO:0000313" key="17">
    <source>
        <dbReference type="EMBL" id="MFD1597542.1"/>
    </source>
</evidence>
<feature type="domain" description="DUF7827" evidence="16">
    <location>
        <begin position="399"/>
        <end position="493"/>
    </location>
</feature>
<dbReference type="Pfam" id="PF25162">
    <property type="entry name" value="DUF7827"/>
    <property type="match status" value="1"/>
</dbReference>
<evidence type="ECO:0000256" key="12">
    <source>
        <dbReference type="ARBA" id="ARBA00023180"/>
    </source>
</evidence>
<evidence type="ECO:0000256" key="14">
    <source>
        <dbReference type="SAM" id="Phobius"/>
    </source>
</evidence>
<keyword evidence="18" id="KW-1185">Reference proteome</keyword>
<evidence type="ECO:0000256" key="6">
    <source>
        <dbReference type="ARBA" id="ARBA00022525"/>
    </source>
</evidence>
<dbReference type="Proteomes" id="UP001597085">
    <property type="component" value="Unassembled WGS sequence"/>
</dbReference>
<dbReference type="AlphaFoldDB" id="A0ABD6CIQ5"/>
<dbReference type="NCBIfam" id="NF045517">
    <property type="entry name" value="halo_surf_dom"/>
    <property type="match status" value="1"/>
</dbReference>
<feature type="region of interest" description="Disordered" evidence="13">
    <location>
        <begin position="879"/>
        <end position="929"/>
    </location>
</feature>
<protein>
    <submittedName>
        <fullName evidence="17">BGTF surface domain-containing protein</fullName>
    </submittedName>
</protein>
<evidence type="ECO:0000256" key="11">
    <source>
        <dbReference type="ARBA" id="ARBA00023136"/>
    </source>
</evidence>